<sequence length="190" mass="20279">MRIAVFTGSQAGPPSHQHAAAGFAESLARAGVGIVYGGGRVGMMGTVADAALAAGGEVVGVIPQHLVDDELAHPGLTDLRVVQTMHERKAAMADLSDAFVALPGAAGTLEELFEAWTWGMLGLHAKPTLLLDVDDFWQPLLTQLHRMVDDGYLDGRRLDALGVVHTADGLLEFVSGYRHPERKWRKPPQG</sequence>
<reference evidence="3 4" key="1">
    <citation type="submission" date="2024-03" db="EMBL/GenBank/DDBJ databases">
        <title>Draft genome sequence of Klenkia terrae.</title>
        <authorList>
            <person name="Duangmal K."/>
            <person name="Chantavorakit T."/>
        </authorList>
    </citation>
    <scope>NUCLEOTIDE SEQUENCE [LARGE SCALE GENOMIC DNA]</scope>
    <source>
        <strain evidence="3 4">JCM 17786</strain>
    </source>
</reference>
<dbReference type="SUPFAM" id="SSF102405">
    <property type="entry name" value="MCP/YpsA-like"/>
    <property type="match status" value="1"/>
</dbReference>
<dbReference type="Gene3D" id="3.40.50.450">
    <property type="match status" value="1"/>
</dbReference>
<gene>
    <name evidence="3" type="ORF">UXQ13_07760</name>
</gene>
<dbReference type="PANTHER" id="PTHR31223">
    <property type="entry name" value="LOG FAMILY PROTEIN YJL055W"/>
    <property type="match status" value="1"/>
</dbReference>
<protein>
    <recommendedName>
        <fullName evidence="2">Cytokinin riboside 5'-monophosphate phosphoribohydrolase</fullName>
        <ecNumber evidence="2">3.2.2.n1</ecNumber>
    </recommendedName>
</protein>
<dbReference type="InterPro" id="IPR005269">
    <property type="entry name" value="LOG"/>
</dbReference>
<keyword evidence="2" id="KW-0378">Hydrolase</keyword>
<comment type="caution">
    <text evidence="3">The sequence shown here is derived from an EMBL/GenBank/DDBJ whole genome shotgun (WGS) entry which is preliminary data.</text>
</comment>
<evidence type="ECO:0000256" key="2">
    <source>
        <dbReference type="RuleBase" id="RU363015"/>
    </source>
</evidence>
<proteinExistence type="inferred from homology"/>
<comment type="similarity">
    <text evidence="1 2">Belongs to the LOG family.</text>
</comment>
<dbReference type="InterPro" id="IPR031100">
    <property type="entry name" value="LOG_fam"/>
</dbReference>
<dbReference type="EC" id="3.2.2.n1" evidence="2"/>
<dbReference type="RefSeq" id="WP_225234120.1">
    <property type="nucleotide sequence ID" value="NZ_JBAPLV010000006.1"/>
</dbReference>
<dbReference type="PANTHER" id="PTHR31223:SF70">
    <property type="entry name" value="LOG FAMILY PROTEIN YJL055W"/>
    <property type="match status" value="1"/>
</dbReference>
<accession>A0ABU8E3Z4</accession>
<evidence type="ECO:0000256" key="1">
    <source>
        <dbReference type="ARBA" id="ARBA00006763"/>
    </source>
</evidence>
<organism evidence="3 4">
    <name type="scientific">Klenkia terrae</name>
    <dbReference type="NCBI Taxonomy" id="1052259"/>
    <lineage>
        <taxon>Bacteria</taxon>
        <taxon>Bacillati</taxon>
        <taxon>Actinomycetota</taxon>
        <taxon>Actinomycetes</taxon>
        <taxon>Geodermatophilales</taxon>
        <taxon>Geodermatophilaceae</taxon>
        <taxon>Klenkia</taxon>
    </lineage>
</organism>
<comment type="catalytic activity">
    <reaction evidence="2">
        <text>9-ribosyl-trans-zeatin 5'-phosphate + H2O = trans-zeatin + D-ribose 5-phosphate</text>
        <dbReference type="Rhea" id="RHEA:48564"/>
        <dbReference type="ChEBI" id="CHEBI:15377"/>
        <dbReference type="ChEBI" id="CHEBI:16522"/>
        <dbReference type="ChEBI" id="CHEBI:78346"/>
        <dbReference type="ChEBI" id="CHEBI:87947"/>
        <dbReference type="EC" id="3.2.2.n1"/>
    </reaction>
</comment>
<name>A0ABU8E3Z4_9ACTN</name>
<dbReference type="Proteomes" id="UP001373496">
    <property type="component" value="Unassembled WGS sequence"/>
</dbReference>
<dbReference type="Pfam" id="PF03641">
    <property type="entry name" value="Lysine_decarbox"/>
    <property type="match status" value="1"/>
</dbReference>
<keyword evidence="2" id="KW-0203">Cytokinin biosynthesis</keyword>
<dbReference type="EMBL" id="JBAPLV010000006">
    <property type="protein sequence ID" value="MEI4278358.1"/>
    <property type="molecule type" value="Genomic_DNA"/>
</dbReference>
<dbReference type="NCBIfam" id="TIGR00730">
    <property type="entry name" value="Rossman fold protein, TIGR00730 family"/>
    <property type="match status" value="1"/>
</dbReference>
<comment type="catalytic activity">
    <reaction evidence="2">
        <text>N(6)-(dimethylallyl)adenosine 5'-phosphate + H2O = N(6)-dimethylallyladenine + D-ribose 5-phosphate</text>
        <dbReference type="Rhea" id="RHEA:48560"/>
        <dbReference type="ChEBI" id="CHEBI:15377"/>
        <dbReference type="ChEBI" id="CHEBI:17660"/>
        <dbReference type="ChEBI" id="CHEBI:57526"/>
        <dbReference type="ChEBI" id="CHEBI:78346"/>
        <dbReference type="EC" id="3.2.2.n1"/>
    </reaction>
</comment>
<keyword evidence="4" id="KW-1185">Reference proteome</keyword>
<evidence type="ECO:0000313" key="3">
    <source>
        <dbReference type="EMBL" id="MEI4278358.1"/>
    </source>
</evidence>
<evidence type="ECO:0000313" key="4">
    <source>
        <dbReference type="Proteomes" id="UP001373496"/>
    </source>
</evidence>